<dbReference type="EMBL" id="LQBP01000008">
    <property type="protein sequence ID" value="KUJ77748.1"/>
    <property type="molecule type" value="Genomic_DNA"/>
</dbReference>
<proteinExistence type="predicted"/>
<organism evidence="2 3">
    <name type="scientific">Ruegeria profundi</name>
    <dbReference type="NCBI Taxonomy" id="1685378"/>
    <lineage>
        <taxon>Bacteria</taxon>
        <taxon>Pseudomonadati</taxon>
        <taxon>Pseudomonadota</taxon>
        <taxon>Alphaproteobacteria</taxon>
        <taxon>Rhodobacterales</taxon>
        <taxon>Roseobacteraceae</taxon>
        <taxon>Ruegeria</taxon>
    </lineage>
</organism>
<evidence type="ECO:0000313" key="3">
    <source>
        <dbReference type="Proteomes" id="UP000053690"/>
    </source>
</evidence>
<accession>A0A0X3TPS1</accession>
<dbReference type="InterPro" id="IPR015378">
    <property type="entry name" value="Transposase-like_Mu_C"/>
</dbReference>
<dbReference type="RefSeq" id="WP_068338659.1">
    <property type="nucleotide sequence ID" value="NZ_LQBP01000008.1"/>
</dbReference>
<reference evidence="3" key="1">
    <citation type="submission" date="2015-12" db="EMBL/GenBank/DDBJ databases">
        <authorList>
            <person name="Zhang G."/>
            <person name="Stingl U."/>
        </authorList>
    </citation>
    <scope>NUCLEOTIDE SEQUENCE [LARGE SCALE GENOMIC DNA]</scope>
    <source>
        <strain evidence="3">ZGT108</strain>
    </source>
</reference>
<dbReference type="Gene3D" id="3.30.420.10">
    <property type="entry name" value="Ribonuclease H-like superfamily/Ribonuclease H"/>
    <property type="match status" value="1"/>
</dbReference>
<evidence type="ECO:0000313" key="2">
    <source>
        <dbReference type="EMBL" id="KUJ77748.1"/>
    </source>
</evidence>
<dbReference type="Pfam" id="PF09299">
    <property type="entry name" value="Mu-transpos_C"/>
    <property type="match status" value="1"/>
</dbReference>
<dbReference type="InterPro" id="IPR036397">
    <property type="entry name" value="RNaseH_sf"/>
</dbReference>
<keyword evidence="3" id="KW-1185">Reference proteome</keyword>
<dbReference type="GO" id="GO:0015074">
    <property type="term" value="P:DNA integration"/>
    <property type="evidence" value="ECO:0007669"/>
    <property type="project" value="InterPro"/>
</dbReference>
<dbReference type="AlphaFoldDB" id="A0A0X3TPS1"/>
<dbReference type="SUPFAM" id="SSF53098">
    <property type="entry name" value="Ribonuclease H-like"/>
    <property type="match status" value="1"/>
</dbReference>
<dbReference type="PROSITE" id="PS50994">
    <property type="entry name" value="INTEGRASE"/>
    <property type="match status" value="1"/>
</dbReference>
<comment type="caution">
    <text evidence="2">The sequence shown here is derived from an EMBL/GenBank/DDBJ whole genome shotgun (WGS) entry which is preliminary data.</text>
</comment>
<protein>
    <recommendedName>
        <fullName evidence="1">Integrase catalytic domain-containing protein</fullName>
    </recommendedName>
</protein>
<dbReference type="STRING" id="1685378.AVO44_15565"/>
<dbReference type="OrthoDB" id="9814072at2"/>
<dbReference type="InterPro" id="IPR001584">
    <property type="entry name" value="Integrase_cat-core"/>
</dbReference>
<dbReference type="InterPro" id="IPR012337">
    <property type="entry name" value="RNaseH-like_sf"/>
</dbReference>
<gene>
    <name evidence="2" type="ORF">AVO44_15565</name>
</gene>
<dbReference type="Proteomes" id="UP000053690">
    <property type="component" value="Unassembled WGS sequence"/>
</dbReference>
<evidence type="ECO:0000259" key="1">
    <source>
        <dbReference type="PROSITE" id="PS50994"/>
    </source>
</evidence>
<dbReference type="GO" id="GO:0003676">
    <property type="term" value="F:nucleic acid binding"/>
    <property type="evidence" value="ECO:0007669"/>
    <property type="project" value="InterPro"/>
</dbReference>
<sequence length="647" mass="75265">MNLVSRKDGRTITHNGEDYVVDGPVPSKDAVQLIDQNGEVYQISGDEFRKAISNGLVRSSELSPTRYGTYQSEEHRLETDFRLFIVRQELRLREKEVPRRSRRVYIEKQVSQKAQFAARRKPFPSQSTINDWTSKFIKNGVQGLVPKTHRSGNRTDRCDAVFREIVENLIEQQYLPHDRLRVSDLHREACRQYLFWCSENDLEAGNCGRKVVEAIIKTLPHDDLIKRKMGSKHAKTHRKQAKKFYDIEAPFDRVEIDSTPADIMVTNRSGELVGRPWVTAAIDCATGWVLAQLFTLHHPNSETIVETLMKTMTHCEEEFFENFGIVSRKTYAAKPKLFVLDQAQENQGDFLDAVIIATRSEVFWAEPRNPQQKPFIERYNRTFNDMVKTLPGATESTLLPGNSRQEKAEEEACLTLDEFEEIMQKWRFDEYHLRQRKRICSVFRKYESPLEAMQRLAEEHVMPDPLTLEERAECFWVFEETRGGWKYGVEFEHMQFWSEELGDLLRRIGYGKQLKIRYNPLDVRMILVVDPQDERLVPAYNKIDGLDGLSYAAIKAIRPPRAKMTPDCFDSEAVLQAMMERRQTKKLGKTKMQKTRADEIERRRTHRMHERALKQPLIPGQVLVAPRTSAMTIPTTLDLPKVEKKNA</sequence>
<feature type="domain" description="Integrase catalytic" evidence="1">
    <location>
        <begin position="246"/>
        <end position="457"/>
    </location>
</feature>
<name>A0A0X3TPS1_9RHOB</name>